<protein>
    <submittedName>
        <fullName evidence="2">Uncharacterized protein</fullName>
    </submittedName>
</protein>
<evidence type="ECO:0000256" key="1">
    <source>
        <dbReference type="SAM" id="MobiDB-lite"/>
    </source>
</evidence>
<gene>
    <name evidence="2" type="ORF">CIMG_10928</name>
</gene>
<reference evidence="3" key="1">
    <citation type="journal article" date="2009" name="Genome Res.">
        <title>Comparative genomic analyses of the human fungal pathogens Coccidioides and their relatives.</title>
        <authorList>
            <person name="Sharpton T.J."/>
            <person name="Stajich J.E."/>
            <person name="Rounsley S.D."/>
            <person name="Gardner M.J."/>
            <person name="Wortman J.R."/>
            <person name="Jordar V.S."/>
            <person name="Maiti R."/>
            <person name="Kodira C.D."/>
            <person name="Neafsey D.E."/>
            <person name="Zeng Q."/>
            <person name="Hung C.-Y."/>
            <person name="McMahan C."/>
            <person name="Muszewska A."/>
            <person name="Grynberg M."/>
            <person name="Mandel M.A."/>
            <person name="Kellner E.M."/>
            <person name="Barker B.M."/>
            <person name="Galgiani J.N."/>
            <person name="Orbach M.J."/>
            <person name="Kirkland T.N."/>
            <person name="Cole G.T."/>
            <person name="Henn M.R."/>
            <person name="Birren B.W."/>
            <person name="Taylor J.W."/>
        </authorList>
    </citation>
    <scope>NUCLEOTIDE SEQUENCE [LARGE SCALE GENOMIC DNA]</scope>
    <source>
        <strain evidence="3">RS</strain>
    </source>
</reference>
<dbReference type="KEGG" id="cim:CIMG_10928"/>
<dbReference type="InParanoid" id="A0A0D8JSB0"/>
<dbReference type="EMBL" id="GG704911">
    <property type="protein sequence ID" value="KJF60029.1"/>
    <property type="molecule type" value="Genomic_DNA"/>
</dbReference>
<dbReference type="VEuPathDB" id="FungiDB:CIMG_10928"/>
<proteinExistence type="predicted"/>
<organism evidence="2 3">
    <name type="scientific">Coccidioides immitis (strain RS)</name>
    <name type="common">Valley fever fungus</name>
    <dbReference type="NCBI Taxonomy" id="246410"/>
    <lineage>
        <taxon>Eukaryota</taxon>
        <taxon>Fungi</taxon>
        <taxon>Dikarya</taxon>
        <taxon>Ascomycota</taxon>
        <taxon>Pezizomycotina</taxon>
        <taxon>Eurotiomycetes</taxon>
        <taxon>Eurotiomycetidae</taxon>
        <taxon>Onygenales</taxon>
        <taxon>Onygenaceae</taxon>
        <taxon>Coccidioides</taxon>
    </lineage>
</organism>
<evidence type="ECO:0000313" key="2">
    <source>
        <dbReference type="EMBL" id="KJF60029.1"/>
    </source>
</evidence>
<name>A0A0D8JSB0_COCIM</name>
<dbReference type="Proteomes" id="UP000001261">
    <property type="component" value="Unassembled WGS sequence"/>
</dbReference>
<reference evidence="3" key="2">
    <citation type="journal article" date="2010" name="Genome Res.">
        <title>Population genomic sequencing of Coccidioides fungi reveals recent hybridization and transposon control.</title>
        <authorList>
            <person name="Neafsey D.E."/>
            <person name="Barker B.M."/>
            <person name="Sharpton T.J."/>
            <person name="Stajich J.E."/>
            <person name="Park D.J."/>
            <person name="Whiston E."/>
            <person name="Hung C.-Y."/>
            <person name="McMahan C."/>
            <person name="White J."/>
            <person name="Sykes S."/>
            <person name="Heiman D."/>
            <person name="Young S."/>
            <person name="Zeng Q."/>
            <person name="Abouelleil A."/>
            <person name="Aftuck L."/>
            <person name="Bessette D."/>
            <person name="Brown A."/>
            <person name="FitzGerald M."/>
            <person name="Lui A."/>
            <person name="Macdonald J.P."/>
            <person name="Priest M."/>
            <person name="Orbach M.J."/>
            <person name="Galgiani J.N."/>
            <person name="Kirkland T.N."/>
            <person name="Cole G.T."/>
            <person name="Birren B.W."/>
            <person name="Henn M.R."/>
            <person name="Taylor J.W."/>
            <person name="Rounsley S.D."/>
        </authorList>
    </citation>
    <scope>GENOME REANNOTATION</scope>
    <source>
        <strain evidence="3">RS</strain>
    </source>
</reference>
<sequence length="206" mass="23374">MLGRCDFASFVGAKSTDHEGEGQITGDREMNSQICHACDKVPDENSPRPNWKTQGRKLRRCPKLYSSDNPKGLEVLCQARWGGGVKYKLYQDGDVSACDDNVEVPQRPMPGRMNRGPFALEDGARQPVKSGEKCKAKQKLRGKSKRRLEQKIWWPVNWAPPEEICMGVEQHIHTPLTGFDEVTQNPHPRNERPGCQVVRGRQRVIR</sequence>
<feature type="region of interest" description="Disordered" evidence="1">
    <location>
        <begin position="103"/>
        <end position="130"/>
    </location>
</feature>
<dbReference type="AlphaFoldDB" id="A0A0D8JSB0"/>
<accession>A0A0D8JSB0</accession>
<keyword evidence="3" id="KW-1185">Reference proteome</keyword>
<dbReference type="RefSeq" id="XP_012214370.1">
    <property type="nucleotide sequence ID" value="XM_012358947.1"/>
</dbReference>
<evidence type="ECO:0000313" key="3">
    <source>
        <dbReference type="Proteomes" id="UP000001261"/>
    </source>
</evidence>
<dbReference type="GeneID" id="24163486"/>